<dbReference type="eggNOG" id="KOG2628">
    <property type="taxonomic scope" value="Eukaryota"/>
</dbReference>
<dbReference type="InterPro" id="IPR007318">
    <property type="entry name" value="Phopholipid_MeTrfase"/>
</dbReference>
<evidence type="ECO:0000313" key="10">
    <source>
        <dbReference type="EMBL" id="ERN19617.1"/>
    </source>
</evidence>
<dbReference type="GO" id="GO:0012505">
    <property type="term" value="C:endomembrane system"/>
    <property type="evidence" value="ECO:0007669"/>
    <property type="project" value="UniProtKB-SubCell"/>
</dbReference>
<evidence type="ECO:0008006" key="12">
    <source>
        <dbReference type="Google" id="ProtNLM"/>
    </source>
</evidence>
<gene>
    <name evidence="10" type="ORF">AMTR_s00062p00133590</name>
</gene>
<organism evidence="10 11">
    <name type="scientific">Amborella trichopoda</name>
    <dbReference type="NCBI Taxonomy" id="13333"/>
    <lineage>
        <taxon>Eukaryota</taxon>
        <taxon>Viridiplantae</taxon>
        <taxon>Streptophyta</taxon>
        <taxon>Embryophyta</taxon>
        <taxon>Tracheophyta</taxon>
        <taxon>Spermatophyta</taxon>
        <taxon>Magnoliopsida</taxon>
        <taxon>Amborellales</taxon>
        <taxon>Amborellaceae</taxon>
        <taxon>Amborella</taxon>
    </lineage>
</organism>
<dbReference type="AlphaFoldDB" id="U5DDX5"/>
<dbReference type="HOGENOM" id="CLU_057786_0_0_1"/>
<evidence type="ECO:0000256" key="6">
    <source>
        <dbReference type="ARBA" id="ARBA00023136"/>
    </source>
</evidence>
<dbReference type="OrthoDB" id="422086at2759"/>
<keyword evidence="4 9" id="KW-1133">Transmembrane helix</keyword>
<dbReference type="OMA" id="IPGGWNN"/>
<keyword evidence="8" id="KW-1208">Phospholipid metabolism</keyword>
<reference evidence="11" key="1">
    <citation type="journal article" date="2013" name="Science">
        <title>The Amborella genome and the evolution of flowering plants.</title>
        <authorList>
            <consortium name="Amborella Genome Project"/>
        </authorList>
    </citation>
    <scope>NUCLEOTIDE SEQUENCE [LARGE SCALE GENOMIC DNA]</scope>
</reference>
<dbReference type="UniPathway" id="UPA00753"/>
<keyword evidence="11" id="KW-1185">Reference proteome</keyword>
<evidence type="ECO:0000256" key="9">
    <source>
        <dbReference type="SAM" id="Phobius"/>
    </source>
</evidence>
<accession>U5DDX5</accession>
<evidence type="ECO:0000256" key="2">
    <source>
        <dbReference type="ARBA" id="ARBA00022516"/>
    </source>
</evidence>
<dbReference type="GO" id="GO:0006656">
    <property type="term" value="P:phosphatidylcholine biosynthetic process"/>
    <property type="evidence" value="ECO:0007669"/>
    <property type="project" value="UniProtKB-UniPathway"/>
</dbReference>
<dbReference type="GO" id="GO:0016740">
    <property type="term" value="F:transferase activity"/>
    <property type="evidence" value="ECO:0007669"/>
    <property type="project" value="UniProtKB-ARBA"/>
</dbReference>
<dbReference type="Gene3D" id="1.20.120.1630">
    <property type="match status" value="1"/>
</dbReference>
<evidence type="ECO:0000256" key="3">
    <source>
        <dbReference type="ARBA" id="ARBA00022692"/>
    </source>
</evidence>
<feature type="transmembrane region" description="Helical" evidence="9">
    <location>
        <begin position="283"/>
        <end position="304"/>
    </location>
</feature>
<name>U5DDX5_AMBTC</name>
<sequence>MEVGTSITQTSTLSTPLFSNLPKPHLNSQTTTSLLVASTFSVKAKLSLRAKSVKLIHRNSRFLSPLVIQCSSSDGVQSKENLRAKTSGNLFGVDTSVSFLRNRVFPRILHTNPLEICKWVGIVCIALSATKNTVRVLTNPFFWMYFSWTWLLWPWFLALFLGFLGIFSAYRHYKGKAGILEQLAIVTSTFAWLTLVPAAHFNGFLEGWPIAFFFVYHYFFFFNVSVRKRLYGDYYLRPHNPKWDVRLPIFARSLFSLAILVGHWFAAFEGPPLHQIPGGLSNFVLWGLILLTLFMQYHATLYLSNYSEKVAVPMCVVQFGPYRWVRHPIYASMMLMFATYCAALRAPLSLLFVVIVCILYYDQKAKLEEDLMLKEFGDSYAEYKSKVRQKFIPLVY</sequence>
<feature type="transmembrane region" description="Helical" evidence="9">
    <location>
        <begin position="179"/>
        <end position="201"/>
    </location>
</feature>
<dbReference type="PANTHER" id="PTHR12714:SF11">
    <property type="entry name" value="PROTEIN C-TERMINAL S-ISOPRENYLCYSTEINE CARBOXYL O-METHYLTRANSFERASE"/>
    <property type="match status" value="1"/>
</dbReference>
<evidence type="ECO:0000256" key="5">
    <source>
        <dbReference type="ARBA" id="ARBA00023098"/>
    </source>
</evidence>
<keyword evidence="2" id="KW-0444">Lipid biosynthesis</keyword>
<dbReference type="Gramene" id="ERN19617">
    <property type="protein sequence ID" value="ERN19617"/>
    <property type="gene ID" value="AMTR_s00062p00133590"/>
</dbReference>
<evidence type="ECO:0000256" key="7">
    <source>
        <dbReference type="ARBA" id="ARBA00023209"/>
    </source>
</evidence>
<dbReference type="Pfam" id="PF04191">
    <property type="entry name" value="PEMT"/>
    <property type="match status" value="1"/>
</dbReference>
<evidence type="ECO:0000256" key="1">
    <source>
        <dbReference type="ARBA" id="ARBA00004127"/>
    </source>
</evidence>
<feature type="transmembrane region" description="Helical" evidence="9">
    <location>
        <begin position="247"/>
        <end position="268"/>
    </location>
</feature>
<keyword evidence="6 9" id="KW-0472">Membrane</keyword>
<feature type="transmembrane region" description="Helical" evidence="9">
    <location>
        <begin position="142"/>
        <end position="167"/>
    </location>
</feature>
<dbReference type="KEGG" id="atr:18448007"/>
<keyword evidence="5" id="KW-0443">Lipid metabolism</keyword>
<keyword evidence="3 9" id="KW-0812">Transmembrane</keyword>
<feature type="transmembrane region" description="Helical" evidence="9">
    <location>
        <begin position="333"/>
        <end position="361"/>
    </location>
</feature>
<dbReference type="PANTHER" id="PTHR12714">
    <property type="entry name" value="PROTEIN-S ISOPRENYLCYSTEINE O-METHYLTRANSFERASE"/>
    <property type="match status" value="1"/>
</dbReference>
<evidence type="ECO:0000256" key="4">
    <source>
        <dbReference type="ARBA" id="ARBA00022989"/>
    </source>
</evidence>
<dbReference type="EMBL" id="KI392068">
    <property type="protein sequence ID" value="ERN19617.1"/>
    <property type="molecule type" value="Genomic_DNA"/>
</dbReference>
<evidence type="ECO:0000256" key="8">
    <source>
        <dbReference type="ARBA" id="ARBA00023264"/>
    </source>
</evidence>
<comment type="subcellular location">
    <subcellularLocation>
        <location evidence="1">Endomembrane system</location>
        <topology evidence="1">Multi-pass membrane protein</topology>
    </subcellularLocation>
</comment>
<keyword evidence="7" id="KW-0594">Phospholipid biosynthesis</keyword>
<dbReference type="STRING" id="13333.U5DDX5"/>
<proteinExistence type="predicted"/>
<dbReference type="Proteomes" id="UP000017836">
    <property type="component" value="Unassembled WGS sequence"/>
</dbReference>
<protein>
    <recommendedName>
        <fullName evidence="12">Steroid 5-alpha reductase C-terminal domain-containing protein</fullName>
    </recommendedName>
</protein>
<feature type="transmembrane region" description="Helical" evidence="9">
    <location>
        <begin position="207"/>
        <end position="226"/>
    </location>
</feature>
<evidence type="ECO:0000313" key="11">
    <source>
        <dbReference type="Proteomes" id="UP000017836"/>
    </source>
</evidence>